<protein>
    <submittedName>
        <fullName evidence="1">Uncharacterized protein</fullName>
    </submittedName>
</protein>
<proteinExistence type="predicted"/>
<dbReference type="AlphaFoldDB" id="A0A1H7A369"/>
<gene>
    <name evidence="1" type="ORF">SAMN05660742_111111</name>
</gene>
<dbReference type="EMBL" id="FNZK01000011">
    <property type="protein sequence ID" value="SEJ60093.1"/>
    <property type="molecule type" value="Genomic_DNA"/>
</dbReference>
<organism evidence="1 2">
    <name type="scientific">Propionispira arboris</name>
    <dbReference type="NCBI Taxonomy" id="84035"/>
    <lineage>
        <taxon>Bacteria</taxon>
        <taxon>Bacillati</taxon>
        <taxon>Bacillota</taxon>
        <taxon>Negativicutes</taxon>
        <taxon>Selenomonadales</taxon>
        <taxon>Selenomonadaceae</taxon>
        <taxon>Propionispira</taxon>
    </lineage>
</organism>
<dbReference type="STRING" id="84035.SAMN05660742_111111"/>
<sequence>MKLNQKYIEKIFYNYDKIRQAVYEARNDLGSIKAGGNSSGHAFVSDPTAIAALRNSMELRKVVIDMGKNQDSLVVSNPEKWMKVVDYTYAYFKGKTTMDVLQDRFSGESYGETCNKLNISRNIYYCYLQEGMHYAQLCAVGLQLMALF</sequence>
<accession>A0A1H7A369</accession>
<reference evidence="1 2" key="1">
    <citation type="submission" date="2016-10" db="EMBL/GenBank/DDBJ databases">
        <authorList>
            <person name="de Groot N.N."/>
        </authorList>
    </citation>
    <scope>NUCLEOTIDE SEQUENCE [LARGE SCALE GENOMIC DNA]</scope>
    <source>
        <strain evidence="1 2">DSM 2179</strain>
    </source>
</reference>
<dbReference type="Proteomes" id="UP000199662">
    <property type="component" value="Unassembled WGS sequence"/>
</dbReference>
<keyword evidence="2" id="KW-1185">Reference proteome</keyword>
<evidence type="ECO:0000313" key="2">
    <source>
        <dbReference type="Proteomes" id="UP000199662"/>
    </source>
</evidence>
<evidence type="ECO:0000313" key="1">
    <source>
        <dbReference type="EMBL" id="SEJ60093.1"/>
    </source>
</evidence>
<name>A0A1H7A369_9FIRM</name>